<keyword evidence="2" id="KW-1185">Reference proteome</keyword>
<dbReference type="GO" id="GO:0006139">
    <property type="term" value="P:nucleobase-containing compound metabolic process"/>
    <property type="evidence" value="ECO:0007669"/>
    <property type="project" value="InterPro"/>
</dbReference>
<reference evidence="3" key="1">
    <citation type="submission" date="2022-11" db="UniProtKB">
        <authorList>
            <consortium name="WormBaseParasite"/>
        </authorList>
    </citation>
    <scope>IDENTIFICATION</scope>
</reference>
<dbReference type="InterPro" id="IPR012337">
    <property type="entry name" value="RNaseH-like_sf"/>
</dbReference>
<protein>
    <submittedName>
        <fullName evidence="3">3'-5' exonuclease domain-containing protein</fullName>
    </submittedName>
</protein>
<dbReference type="GO" id="GO:0003676">
    <property type="term" value="F:nucleic acid binding"/>
    <property type="evidence" value="ECO:0007669"/>
    <property type="project" value="InterPro"/>
</dbReference>
<evidence type="ECO:0000313" key="2">
    <source>
        <dbReference type="Proteomes" id="UP000887540"/>
    </source>
</evidence>
<dbReference type="Gene3D" id="3.30.420.10">
    <property type="entry name" value="Ribonuclease H-like superfamily/Ribonuclease H"/>
    <property type="match status" value="1"/>
</dbReference>
<organism evidence="2 3">
    <name type="scientific">Acrobeloides nanus</name>
    <dbReference type="NCBI Taxonomy" id="290746"/>
    <lineage>
        <taxon>Eukaryota</taxon>
        <taxon>Metazoa</taxon>
        <taxon>Ecdysozoa</taxon>
        <taxon>Nematoda</taxon>
        <taxon>Chromadorea</taxon>
        <taxon>Rhabditida</taxon>
        <taxon>Tylenchina</taxon>
        <taxon>Cephalobomorpha</taxon>
        <taxon>Cephaloboidea</taxon>
        <taxon>Cephalobidae</taxon>
        <taxon>Acrobeloides</taxon>
    </lineage>
</organism>
<accession>A0A914CAF5</accession>
<dbReference type="WBParaSite" id="ACRNAN_Path_690.g2581.t1">
    <property type="protein sequence ID" value="ACRNAN_Path_690.g2581.t1"/>
    <property type="gene ID" value="ACRNAN_Path_690.g2581"/>
</dbReference>
<dbReference type="PANTHER" id="PTHR47765">
    <property type="entry name" value="3'-5' EXONUCLEASE DOMAIN-CONTAINING PROTEIN"/>
    <property type="match status" value="1"/>
</dbReference>
<dbReference type="GO" id="GO:0008408">
    <property type="term" value="F:3'-5' exonuclease activity"/>
    <property type="evidence" value="ECO:0007669"/>
    <property type="project" value="InterPro"/>
</dbReference>
<evidence type="ECO:0000259" key="1">
    <source>
        <dbReference type="Pfam" id="PF01612"/>
    </source>
</evidence>
<dbReference type="AlphaFoldDB" id="A0A914CAF5"/>
<dbReference type="Proteomes" id="UP000887540">
    <property type="component" value="Unplaced"/>
</dbReference>
<dbReference type="PANTHER" id="PTHR47765:SF3">
    <property type="entry name" value="3'-5' EXONUCLEASE DOMAIN-CONTAINING PROTEIN"/>
    <property type="match status" value="1"/>
</dbReference>
<sequence>MSEAAPTKKAFEEEQLLKAIQTLIDLNVQEQTRLPDGKRVPPMQRVEMGEKVFGEIERVLVVPFFLAVMEYFPTFYATKPYLREWTSKSGLKLHHILAQSFLCWYSSRCTRRNFTPRKFQDKNHHVGNGVIANHEAQINAVQNDFAQLDTSTLGNPMLEENGIVFSQLDSSGPLKEEIEAEVEPMEESLDATGNPEEANIADVAESQMPEVQPTPRILSIEPPLTDEQRWAILRCLIPIDFPVRNRFLKLAMQSLLFTKEHIPAVVDLVLQMAERGQASFSTLFYCMKEQDWMNHVKKPTIIIQAILRGPLTGDMVEFFLKNRDEKFRAEAKKLILHAEEMTRDPILFETSVREWAHTTVDQVPTFEQFCSNLNDLMRDLRKEPPRNNQIDPAWARHALRRAVRRFYVTKEFNEEQMNDILHSILVQRPEMKSFVLGMLSKEHNDEAAFTRWRKFYPQRNDRTKIRCDTKTVDLYTNQDGYLVIPRGVNVYYVDKVLQLQFIQQEIAQCEKSDYPIVGLDAEWDSYVLSCRACLLQIAFRKCIYLVDLESMRAKPELTSFIQDFFASQKFTKIGFQFSEDLLQIRNTISHASSLYQPENVVCIGRLIEQLLQESSRRPDFNTESFFQNVDDGKDISTHELNTSAEPEYDELEGPILASGSTLVLDDEDERKLKIAESKKVTGILKRMGLSAICKRVLGKNLEKSEQCSVWDRRPLRSSQVRYAALDAYCILMLYDRCVEWANKLGININDLMASQSKINCPLPLFWAEMS</sequence>
<dbReference type="InterPro" id="IPR036397">
    <property type="entry name" value="RNaseH_sf"/>
</dbReference>
<name>A0A914CAF5_9BILA</name>
<evidence type="ECO:0000313" key="3">
    <source>
        <dbReference type="WBParaSite" id="ACRNAN_Path_690.g2581.t1"/>
    </source>
</evidence>
<feature type="domain" description="3'-5' exonuclease" evidence="1">
    <location>
        <begin position="512"/>
        <end position="613"/>
    </location>
</feature>
<dbReference type="SUPFAM" id="SSF53098">
    <property type="entry name" value="Ribonuclease H-like"/>
    <property type="match status" value="1"/>
</dbReference>
<dbReference type="Pfam" id="PF01612">
    <property type="entry name" value="DNA_pol_A_exo1"/>
    <property type="match status" value="2"/>
</dbReference>
<dbReference type="InterPro" id="IPR052408">
    <property type="entry name" value="Exonuclease_MUT-7-like"/>
</dbReference>
<feature type="domain" description="3'-5' exonuclease" evidence="1">
    <location>
        <begin position="679"/>
        <end position="735"/>
    </location>
</feature>
<dbReference type="InterPro" id="IPR002562">
    <property type="entry name" value="3'-5'_exonuclease_dom"/>
</dbReference>
<proteinExistence type="predicted"/>